<dbReference type="SUPFAM" id="SSF56672">
    <property type="entry name" value="DNA/RNA polymerases"/>
    <property type="match status" value="1"/>
</dbReference>
<feature type="region of interest" description="Disordered" evidence="3">
    <location>
        <begin position="154"/>
        <end position="187"/>
    </location>
</feature>
<feature type="compositionally biased region" description="Polar residues" evidence="3">
    <location>
        <begin position="162"/>
        <end position="177"/>
    </location>
</feature>
<evidence type="ECO:0000256" key="1">
    <source>
        <dbReference type="ARBA" id="ARBA00010879"/>
    </source>
</evidence>
<gene>
    <name evidence="5" type="primary">Hypp7262</name>
    <name evidence="5" type="ORF">BLAG_LOCUS6979</name>
</gene>
<feature type="region of interest" description="Disordered" evidence="3">
    <location>
        <begin position="1"/>
        <end position="22"/>
    </location>
</feature>
<dbReference type="PROSITE" id="PS50878">
    <property type="entry name" value="RT_POL"/>
    <property type="match status" value="1"/>
</dbReference>
<protein>
    <recommendedName>
        <fullName evidence="2">ribonuclease H</fullName>
        <ecNumber evidence="2">3.1.26.4</ecNumber>
    </recommendedName>
</protein>
<dbReference type="InterPro" id="IPR021109">
    <property type="entry name" value="Peptidase_aspartic_dom_sf"/>
</dbReference>
<dbReference type="InterPro" id="IPR050951">
    <property type="entry name" value="Retrovirus_Pol_polyprotein"/>
</dbReference>
<dbReference type="CDD" id="cd01647">
    <property type="entry name" value="RT_LTR"/>
    <property type="match status" value="1"/>
</dbReference>
<evidence type="ECO:0000313" key="5">
    <source>
        <dbReference type="EMBL" id="CAH1244320.1"/>
    </source>
</evidence>
<evidence type="ECO:0000259" key="4">
    <source>
        <dbReference type="PROSITE" id="PS50878"/>
    </source>
</evidence>
<organism evidence="5 6">
    <name type="scientific">Branchiostoma lanceolatum</name>
    <name type="common">Common lancelet</name>
    <name type="synonym">Amphioxus lanceolatum</name>
    <dbReference type="NCBI Taxonomy" id="7740"/>
    <lineage>
        <taxon>Eukaryota</taxon>
        <taxon>Metazoa</taxon>
        <taxon>Chordata</taxon>
        <taxon>Cephalochordata</taxon>
        <taxon>Leptocardii</taxon>
        <taxon>Amphioxiformes</taxon>
        <taxon>Branchiostomatidae</taxon>
        <taxon>Branchiostoma</taxon>
    </lineage>
</organism>
<feature type="compositionally biased region" description="Basic and acidic residues" evidence="3">
    <location>
        <begin position="1"/>
        <end position="10"/>
    </location>
</feature>
<dbReference type="OrthoDB" id="775972at2759"/>
<dbReference type="Proteomes" id="UP000838412">
    <property type="component" value="Chromosome 14"/>
</dbReference>
<dbReference type="Pfam" id="PF00078">
    <property type="entry name" value="RVT_1"/>
    <property type="match status" value="1"/>
</dbReference>
<dbReference type="GO" id="GO:0004523">
    <property type="term" value="F:RNA-DNA hybrid ribonuclease activity"/>
    <property type="evidence" value="ECO:0007669"/>
    <property type="project" value="UniProtKB-EC"/>
</dbReference>
<sequence>MACKSADQKQPRRIGKAPRQYKKRAAVHAVEDEDHGDFLVRINDERPSPENAYAYGVNANSYATMKVEGKSVRFQLDLGATCNVMPRKVLKKHNISYQVDTNHKTLTMYNDTSIKSDGKTMLKMINPRTKKKYFEKFVVIDGGGTPLLGSRSIQHGHRDGALQQNTSGSVQQKQVGQAYNARGPDRGIQSQGVFTGLGCLPGECHLEVDESIKPRIHPPRRVPVSIKEQLKRALDDMTEEGVIEPVTTPTPWVSSLVTVSKPSGKRRICIDPRDLNEALKRSHYPAPTIDDLTPELRKAKVFCFLDAKNGYWQVVLDEESSLLTTFNTPQGRFKWKRLPLGIKSSPEEFQRRLDQALEGLAGVKPLVDDILIWGGGETLAEATTDHDRNMRSLMQRCRERSLKLNPDKIKLREQEVPFHGHLQAWQFIFTQLSDNV</sequence>
<dbReference type="SUPFAM" id="SSF50630">
    <property type="entry name" value="Acid proteases"/>
    <property type="match status" value="1"/>
</dbReference>
<proteinExistence type="inferred from homology"/>
<reference evidence="5" key="1">
    <citation type="submission" date="2022-01" db="EMBL/GenBank/DDBJ databases">
        <authorList>
            <person name="Braso-Vives M."/>
        </authorList>
    </citation>
    <scope>NUCLEOTIDE SEQUENCE</scope>
</reference>
<dbReference type="Gene3D" id="3.10.10.10">
    <property type="entry name" value="HIV Type 1 Reverse Transcriptase, subunit A, domain 1"/>
    <property type="match status" value="1"/>
</dbReference>
<dbReference type="InterPro" id="IPR043502">
    <property type="entry name" value="DNA/RNA_pol_sf"/>
</dbReference>
<dbReference type="CDD" id="cd05481">
    <property type="entry name" value="retropepsin_like_LTR_1"/>
    <property type="match status" value="1"/>
</dbReference>
<dbReference type="Gene3D" id="2.40.70.10">
    <property type="entry name" value="Acid Proteases"/>
    <property type="match status" value="1"/>
</dbReference>
<dbReference type="InterPro" id="IPR043128">
    <property type="entry name" value="Rev_trsase/Diguanyl_cyclase"/>
</dbReference>
<dbReference type="PANTHER" id="PTHR37984">
    <property type="entry name" value="PROTEIN CBG26694"/>
    <property type="match status" value="1"/>
</dbReference>
<evidence type="ECO:0000256" key="3">
    <source>
        <dbReference type="SAM" id="MobiDB-lite"/>
    </source>
</evidence>
<feature type="compositionally biased region" description="Basic residues" evidence="3">
    <location>
        <begin position="11"/>
        <end position="22"/>
    </location>
</feature>
<dbReference type="EC" id="3.1.26.4" evidence="2"/>
<dbReference type="AlphaFoldDB" id="A0A8K0E8Y4"/>
<dbReference type="FunFam" id="3.10.10.10:FF:000003">
    <property type="entry name" value="Retrovirus-related Pol polyprotein from transposon 297-like Protein"/>
    <property type="match status" value="1"/>
</dbReference>
<dbReference type="InterPro" id="IPR000477">
    <property type="entry name" value="RT_dom"/>
</dbReference>
<evidence type="ECO:0000313" key="6">
    <source>
        <dbReference type="Proteomes" id="UP000838412"/>
    </source>
</evidence>
<keyword evidence="6" id="KW-1185">Reference proteome</keyword>
<comment type="similarity">
    <text evidence="1">Belongs to the beta type-B retroviral polymerase family. HERV class-II K(HML-2) pol subfamily.</text>
</comment>
<dbReference type="EMBL" id="OV696699">
    <property type="protein sequence ID" value="CAH1244320.1"/>
    <property type="molecule type" value="Genomic_DNA"/>
</dbReference>
<dbReference type="Gene3D" id="3.30.70.270">
    <property type="match status" value="1"/>
</dbReference>
<dbReference type="PANTHER" id="PTHR37984:SF8">
    <property type="entry name" value="CCHC-TYPE DOMAIN-CONTAINING PROTEIN"/>
    <property type="match status" value="1"/>
</dbReference>
<evidence type="ECO:0000256" key="2">
    <source>
        <dbReference type="ARBA" id="ARBA00012180"/>
    </source>
</evidence>
<feature type="domain" description="Reverse transcriptase" evidence="4">
    <location>
        <begin position="240"/>
        <end position="423"/>
    </location>
</feature>
<accession>A0A8K0E8Y4</accession>
<name>A0A8K0E8Y4_BRALA</name>